<dbReference type="eggNOG" id="COG1926">
    <property type="taxonomic scope" value="Bacteria"/>
</dbReference>
<dbReference type="RefSeq" id="WP_013706169.1">
    <property type="nucleotide sequence ID" value="NC_015388.1"/>
</dbReference>
<dbReference type="EMBL" id="CP002629">
    <property type="protein sequence ID" value="AEB09057.1"/>
    <property type="molecule type" value="Genomic_DNA"/>
</dbReference>
<dbReference type="CDD" id="cd06223">
    <property type="entry name" value="PRTases_typeI"/>
    <property type="match status" value="1"/>
</dbReference>
<dbReference type="STRING" id="880072.Desac_1195"/>
<keyword evidence="2" id="KW-0808">Transferase</keyword>
<dbReference type="OrthoDB" id="5421180at2"/>
<dbReference type="AlphaFoldDB" id="F2NHE1"/>
<evidence type="ECO:0000313" key="3">
    <source>
        <dbReference type="Proteomes" id="UP000000483"/>
    </source>
</evidence>
<dbReference type="KEGG" id="dao:Desac_1195"/>
<name>F2NHE1_DESAR</name>
<dbReference type="Pfam" id="PF00156">
    <property type="entry name" value="Pribosyltran"/>
    <property type="match status" value="1"/>
</dbReference>
<dbReference type="Gene3D" id="3.30.1310.20">
    <property type="entry name" value="PRTase-like"/>
    <property type="match status" value="1"/>
</dbReference>
<dbReference type="Proteomes" id="UP000000483">
    <property type="component" value="Chromosome"/>
</dbReference>
<dbReference type="InterPro" id="IPR029057">
    <property type="entry name" value="PRTase-like"/>
</dbReference>
<dbReference type="GO" id="GO:0016757">
    <property type="term" value="F:glycosyltransferase activity"/>
    <property type="evidence" value="ECO:0007669"/>
    <property type="project" value="UniProtKB-KW"/>
</dbReference>
<dbReference type="SUPFAM" id="SSF53271">
    <property type="entry name" value="PRTase-like"/>
    <property type="match status" value="1"/>
</dbReference>
<keyword evidence="3" id="KW-1185">Reference proteome</keyword>
<gene>
    <name evidence="2" type="ordered locus">Desac_1195</name>
</gene>
<reference evidence="3" key="2">
    <citation type="submission" date="2011-03" db="EMBL/GenBank/DDBJ databases">
        <title>The complete genome of Desulfobacca acetoxidans DSM 11109.</title>
        <authorList>
            <consortium name="US DOE Joint Genome Institute (JGI-PGF)"/>
            <person name="Lucas S."/>
            <person name="Copeland A."/>
            <person name="Lapidus A."/>
            <person name="Bruce D."/>
            <person name="Goodwin L."/>
            <person name="Pitluck S."/>
            <person name="Peters L."/>
            <person name="Kyrpides N."/>
            <person name="Mavromatis K."/>
            <person name="Ivanova N."/>
            <person name="Ovchinnikova G."/>
            <person name="Teshima H."/>
            <person name="Detter J.C."/>
            <person name="Han C."/>
            <person name="Land M."/>
            <person name="Hauser L."/>
            <person name="Markowitz V."/>
            <person name="Cheng J.-F."/>
            <person name="Hugenholtz P."/>
            <person name="Woyke T."/>
            <person name="Wu D."/>
            <person name="Spring S."/>
            <person name="Schueler E."/>
            <person name="Brambilla E."/>
            <person name="Klenk H.-P."/>
            <person name="Eisen J.A."/>
        </authorList>
    </citation>
    <scope>NUCLEOTIDE SEQUENCE [LARGE SCALE GENOMIC DNA]</scope>
    <source>
        <strain evidence="3">ATCC 700848 / DSM 11109 / ASRB2</strain>
    </source>
</reference>
<feature type="domain" description="Phosphoribosyltransferase" evidence="1">
    <location>
        <begin position="91"/>
        <end position="172"/>
    </location>
</feature>
<evidence type="ECO:0000313" key="2">
    <source>
        <dbReference type="EMBL" id="AEB09057.1"/>
    </source>
</evidence>
<evidence type="ECO:0000259" key="1">
    <source>
        <dbReference type="Pfam" id="PF00156"/>
    </source>
</evidence>
<accession>F2NHE1</accession>
<proteinExistence type="predicted"/>
<keyword evidence="2" id="KW-0328">Glycosyltransferase</keyword>
<protein>
    <submittedName>
        <fullName evidence="2">Phosphoribosyltransferase</fullName>
    </submittedName>
</protein>
<reference evidence="2 3" key="1">
    <citation type="journal article" date="2011" name="Stand. Genomic Sci.">
        <title>Complete genome sequence of the acetate-degrading sulfate reducer Desulfobacca acetoxidans type strain (ASRB2).</title>
        <authorList>
            <person name="Goker M."/>
            <person name="Teshima H."/>
            <person name="Lapidus A."/>
            <person name="Nolan M."/>
            <person name="Lucas S."/>
            <person name="Hammon N."/>
            <person name="Deshpande S."/>
            <person name="Cheng J.F."/>
            <person name="Tapia R."/>
            <person name="Han C."/>
            <person name="Goodwin L."/>
            <person name="Pitluck S."/>
            <person name="Huntemann M."/>
            <person name="Liolios K."/>
            <person name="Ivanova N."/>
            <person name="Pagani I."/>
            <person name="Mavromatis K."/>
            <person name="Ovchinikova G."/>
            <person name="Pati A."/>
            <person name="Chen A."/>
            <person name="Palaniappan K."/>
            <person name="Land M."/>
            <person name="Hauser L."/>
            <person name="Brambilla E.M."/>
            <person name="Rohde M."/>
            <person name="Spring S."/>
            <person name="Detter J.C."/>
            <person name="Woyke T."/>
            <person name="Bristow J."/>
            <person name="Eisen J.A."/>
            <person name="Markowitz V."/>
            <person name="Hugenholtz P."/>
            <person name="Kyrpides N.C."/>
            <person name="Klenk H.P."/>
        </authorList>
    </citation>
    <scope>NUCLEOTIDE SEQUENCE [LARGE SCALE GENOMIC DNA]</scope>
    <source>
        <strain evidence="3">ATCC 700848 / DSM 11109 / ASRB2</strain>
    </source>
</reference>
<dbReference type="HOGENOM" id="CLU_083583_0_0_7"/>
<organism evidence="2 3">
    <name type="scientific">Desulfobacca acetoxidans (strain ATCC 700848 / DSM 11109 / ASRB2)</name>
    <dbReference type="NCBI Taxonomy" id="880072"/>
    <lineage>
        <taxon>Bacteria</taxon>
        <taxon>Pseudomonadati</taxon>
        <taxon>Thermodesulfobacteriota</taxon>
        <taxon>Desulfobaccia</taxon>
        <taxon>Desulfobaccales</taxon>
        <taxon>Desulfobaccaceae</taxon>
        <taxon>Desulfobacca</taxon>
    </lineage>
</organism>
<dbReference type="InterPro" id="IPR000836">
    <property type="entry name" value="PRTase_dom"/>
</dbReference>
<sequence>MLDIIEEAAFRDRSYVFSDRVAAGRLLARKLADLTLGKAVVFAIPAGGVPVAAQVAGALRLPLDLVIVRKIQIPWSSEAGFGALAPDGKVILNEPLVQRLGLSKNEITSQIAKTRTTLEQREALFRSNRPYGDLQGLEAIVVDDGLASGFTMLAALRFLKKCGSDKIIVAVPTGLLDTIQLIRREVEMVVCLNVRQRRPFAVAAAYRNWYDVTDSEVLTILQKFQSLSSKAKDGDSAPPG</sequence>
<dbReference type="Gene3D" id="3.40.50.2020">
    <property type="match status" value="1"/>
</dbReference>